<keyword evidence="2" id="KW-1185">Reference proteome</keyword>
<gene>
    <name evidence="1" type="ORF">GQF01_07570</name>
</gene>
<protein>
    <submittedName>
        <fullName evidence="1">SDR family NAD(P)-dependent oxidoreductase</fullName>
    </submittedName>
</protein>
<dbReference type="PANTHER" id="PTHR43544:SF12">
    <property type="entry name" value="NAD(P)-BINDING ROSSMANN-FOLD SUPERFAMILY PROTEIN"/>
    <property type="match status" value="1"/>
</dbReference>
<dbReference type="Pfam" id="PF00106">
    <property type="entry name" value="adh_short"/>
    <property type="match status" value="1"/>
</dbReference>
<name>A0A6L8UVU7_9BACL</name>
<dbReference type="SUPFAM" id="SSF51735">
    <property type="entry name" value="NAD(P)-binding Rossmann-fold domains"/>
    <property type="match status" value="1"/>
</dbReference>
<reference evidence="1 2" key="1">
    <citation type="submission" date="2019-12" db="EMBL/GenBank/DDBJ databases">
        <title>Paenibacillus sp. nov. sp. isolated from soil.</title>
        <authorList>
            <person name="Kim J."/>
            <person name="Jeong S.E."/>
            <person name="Jung H.S."/>
            <person name="Jeon C.O."/>
        </authorList>
    </citation>
    <scope>NUCLEOTIDE SEQUENCE [LARGE SCALE GENOMIC DNA]</scope>
    <source>
        <strain evidence="1 2">5J-6</strain>
    </source>
</reference>
<dbReference type="EMBL" id="WTUZ01000010">
    <property type="protein sequence ID" value="MZQ81994.1"/>
    <property type="molecule type" value="Genomic_DNA"/>
</dbReference>
<proteinExistence type="predicted"/>
<accession>A0A6L8UVU7</accession>
<dbReference type="InterPro" id="IPR051468">
    <property type="entry name" value="Fungal_SecMetab_SDRs"/>
</dbReference>
<dbReference type="InterPro" id="IPR036291">
    <property type="entry name" value="NAD(P)-bd_dom_sf"/>
</dbReference>
<dbReference type="RefSeq" id="WP_161406176.1">
    <property type="nucleotide sequence ID" value="NZ_WTUZ01000010.1"/>
</dbReference>
<dbReference type="Proteomes" id="UP000481087">
    <property type="component" value="Unassembled WGS sequence"/>
</dbReference>
<evidence type="ECO:0000313" key="2">
    <source>
        <dbReference type="Proteomes" id="UP000481087"/>
    </source>
</evidence>
<dbReference type="PRINTS" id="PR00081">
    <property type="entry name" value="GDHRDH"/>
</dbReference>
<sequence>MLLNKAVCVTGTDRGIGLAMTEALLHQGFTVYAGGILGNNEELSKLAVQFPNQLHAFKLDVGSDESVGEAARYIKSKTNQLELLINNAAILGDTAKTIEDDLDFEEIQKVYNVTALGAIRMSNSLIEPLMNGGKLIVNISSEAGSITNSHRDAWFGYCMAKSALNMGSTVVHNKIRKEGGRVLLIHPGWVKSFMSGEWNPAGTFSSEEAAANILKRIEEHKDKQLELPLYIEADSGRELPW</sequence>
<dbReference type="Gene3D" id="3.40.50.720">
    <property type="entry name" value="NAD(P)-binding Rossmann-like Domain"/>
    <property type="match status" value="1"/>
</dbReference>
<comment type="caution">
    <text evidence="1">The sequence shown here is derived from an EMBL/GenBank/DDBJ whole genome shotgun (WGS) entry which is preliminary data.</text>
</comment>
<organism evidence="1 2">
    <name type="scientific">Paenibacillus silvestris</name>
    <dbReference type="NCBI Taxonomy" id="2606219"/>
    <lineage>
        <taxon>Bacteria</taxon>
        <taxon>Bacillati</taxon>
        <taxon>Bacillota</taxon>
        <taxon>Bacilli</taxon>
        <taxon>Bacillales</taxon>
        <taxon>Paenibacillaceae</taxon>
        <taxon>Paenibacillus</taxon>
    </lineage>
</organism>
<dbReference type="AlphaFoldDB" id="A0A6L8UVU7"/>
<dbReference type="GO" id="GO:0016491">
    <property type="term" value="F:oxidoreductase activity"/>
    <property type="evidence" value="ECO:0007669"/>
    <property type="project" value="TreeGrafter"/>
</dbReference>
<evidence type="ECO:0000313" key="1">
    <source>
        <dbReference type="EMBL" id="MZQ81994.1"/>
    </source>
</evidence>
<dbReference type="InterPro" id="IPR002347">
    <property type="entry name" value="SDR_fam"/>
</dbReference>
<dbReference type="PANTHER" id="PTHR43544">
    <property type="entry name" value="SHORT-CHAIN DEHYDROGENASE/REDUCTASE"/>
    <property type="match status" value="1"/>
</dbReference>
<dbReference type="GO" id="GO:0005737">
    <property type="term" value="C:cytoplasm"/>
    <property type="evidence" value="ECO:0007669"/>
    <property type="project" value="TreeGrafter"/>
</dbReference>